<dbReference type="EMBL" id="ML120431">
    <property type="protein sequence ID" value="RPA94997.1"/>
    <property type="molecule type" value="Genomic_DNA"/>
</dbReference>
<keyword evidence="2 5" id="KW-0812">Transmembrane</keyword>
<feature type="transmembrane region" description="Helical" evidence="5">
    <location>
        <begin position="256"/>
        <end position="277"/>
    </location>
</feature>
<dbReference type="PANTHER" id="PTHR14624:SF0">
    <property type="entry name" value="POLYPRENOL REDUCTASE"/>
    <property type="match status" value="1"/>
</dbReference>
<keyword evidence="3 5" id="KW-1133">Transmembrane helix</keyword>
<dbReference type="Proteomes" id="UP000276215">
    <property type="component" value="Unassembled WGS sequence"/>
</dbReference>
<evidence type="ECO:0000256" key="5">
    <source>
        <dbReference type="RuleBase" id="RU367081"/>
    </source>
</evidence>
<proteinExistence type="inferred from homology"/>
<dbReference type="PROSITE" id="PS50244">
    <property type="entry name" value="S5A_REDUCTASE"/>
    <property type="match status" value="1"/>
</dbReference>
<evidence type="ECO:0000259" key="7">
    <source>
        <dbReference type="Pfam" id="PF02544"/>
    </source>
</evidence>
<keyword evidence="4 5" id="KW-0472">Membrane</keyword>
<reference evidence="8 9" key="1">
    <citation type="journal article" date="2018" name="Nat. Ecol. Evol.">
        <title>Pezizomycetes genomes reveal the molecular basis of ectomycorrhizal truffle lifestyle.</title>
        <authorList>
            <person name="Murat C."/>
            <person name="Payen T."/>
            <person name="Noel B."/>
            <person name="Kuo A."/>
            <person name="Morin E."/>
            <person name="Chen J."/>
            <person name="Kohler A."/>
            <person name="Krizsan K."/>
            <person name="Balestrini R."/>
            <person name="Da Silva C."/>
            <person name="Montanini B."/>
            <person name="Hainaut M."/>
            <person name="Levati E."/>
            <person name="Barry K.W."/>
            <person name="Belfiori B."/>
            <person name="Cichocki N."/>
            <person name="Clum A."/>
            <person name="Dockter R.B."/>
            <person name="Fauchery L."/>
            <person name="Guy J."/>
            <person name="Iotti M."/>
            <person name="Le Tacon F."/>
            <person name="Lindquist E.A."/>
            <person name="Lipzen A."/>
            <person name="Malagnac F."/>
            <person name="Mello A."/>
            <person name="Molinier V."/>
            <person name="Miyauchi S."/>
            <person name="Poulain J."/>
            <person name="Riccioni C."/>
            <person name="Rubini A."/>
            <person name="Sitrit Y."/>
            <person name="Splivallo R."/>
            <person name="Traeger S."/>
            <person name="Wang M."/>
            <person name="Zifcakova L."/>
            <person name="Wipf D."/>
            <person name="Zambonelli A."/>
            <person name="Paolocci F."/>
            <person name="Nowrousian M."/>
            <person name="Ottonello S."/>
            <person name="Baldrian P."/>
            <person name="Spatafora J.W."/>
            <person name="Henrissat B."/>
            <person name="Nagy L.G."/>
            <person name="Aury J.M."/>
            <person name="Wincker P."/>
            <person name="Grigoriev I.V."/>
            <person name="Bonfante P."/>
            <person name="Martin F.M."/>
        </authorList>
    </citation>
    <scope>NUCLEOTIDE SEQUENCE [LARGE SCALE GENOMIC DNA]</scope>
    <source>
        <strain evidence="8 9">120613-1</strain>
    </source>
</reference>
<dbReference type="InterPro" id="IPR039698">
    <property type="entry name" value="Dfg10/SRD5A3"/>
</dbReference>
<keyword evidence="5" id="KW-0256">Endoplasmic reticulum</keyword>
<comment type="pathway">
    <text evidence="5">Protein modification; protein glycosylation.</text>
</comment>
<gene>
    <name evidence="8" type="ORF">L873DRAFT_1699714</name>
</gene>
<dbReference type="GO" id="GO:0005789">
    <property type="term" value="C:endoplasmic reticulum membrane"/>
    <property type="evidence" value="ECO:0007669"/>
    <property type="project" value="UniProtKB-SubCell"/>
</dbReference>
<feature type="domain" description="3-oxo-5-alpha-steroid 4-dehydrogenase C-terminal" evidence="7">
    <location>
        <begin position="221"/>
        <end position="318"/>
    </location>
</feature>
<feature type="transmembrane region" description="Helical" evidence="5">
    <location>
        <begin position="175"/>
        <end position="194"/>
    </location>
</feature>
<protein>
    <recommendedName>
        <fullName evidence="5">Polyprenal reductase</fullName>
        <ecNumber evidence="5">1.3.1.94</ecNumber>
    </recommendedName>
</protein>
<evidence type="ECO:0000313" key="8">
    <source>
        <dbReference type="EMBL" id="RPA94997.1"/>
    </source>
</evidence>
<dbReference type="GO" id="GO:0006488">
    <property type="term" value="P:dolichol-linked oligosaccharide biosynthetic process"/>
    <property type="evidence" value="ECO:0007669"/>
    <property type="project" value="UniProtKB-UniRule"/>
</dbReference>
<evidence type="ECO:0000256" key="4">
    <source>
        <dbReference type="ARBA" id="ARBA00023136"/>
    </source>
</evidence>
<organism evidence="8 9">
    <name type="scientific">Choiromyces venosus 120613-1</name>
    <dbReference type="NCBI Taxonomy" id="1336337"/>
    <lineage>
        <taxon>Eukaryota</taxon>
        <taxon>Fungi</taxon>
        <taxon>Dikarya</taxon>
        <taxon>Ascomycota</taxon>
        <taxon>Pezizomycotina</taxon>
        <taxon>Pezizomycetes</taxon>
        <taxon>Pezizales</taxon>
        <taxon>Tuberaceae</taxon>
        <taxon>Choiromyces</taxon>
    </lineage>
</organism>
<evidence type="ECO:0000256" key="6">
    <source>
        <dbReference type="SAM" id="MobiDB-lite"/>
    </source>
</evidence>
<feature type="transmembrane region" description="Helical" evidence="5">
    <location>
        <begin position="6"/>
        <end position="24"/>
    </location>
</feature>
<feature type="region of interest" description="Disordered" evidence="6">
    <location>
        <begin position="41"/>
        <end position="69"/>
    </location>
</feature>
<dbReference type="PANTHER" id="PTHR14624">
    <property type="entry name" value="DFG10 PROTEIN"/>
    <property type="match status" value="1"/>
</dbReference>
<keyword evidence="9" id="KW-1185">Reference proteome</keyword>
<accession>A0A3N4JCJ0</accession>
<comment type="similarity">
    <text evidence="5">Belongs to the steroid 5-alpha reductase family. Polyprenal reductase subfamily.</text>
</comment>
<dbReference type="GO" id="GO:0003865">
    <property type="term" value="F:3-oxo-5-alpha-steroid 4-dehydrogenase activity"/>
    <property type="evidence" value="ECO:0007669"/>
    <property type="project" value="TreeGrafter"/>
</dbReference>
<dbReference type="STRING" id="1336337.A0A3N4JCJ0"/>
<evidence type="ECO:0000256" key="2">
    <source>
        <dbReference type="ARBA" id="ARBA00022692"/>
    </source>
</evidence>
<dbReference type="AlphaFoldDB" id="A0A3N4JCJ0"/>
<feature type="compositionally biased region" description="Low complexity" evidence="6">
    <location>
        <begin position="41"/>
        <end position="54"/>
    </location>
</feature>
<dbReference type="OrthoDB" id="541710at2759"/>
<feature type="transmembrane region" description="Helical" evidence="5">
    <location>
        <begin position="289"/>
        <end position="308"/>
    </location>
</feature>
<evidence type="ECO:0000313" key="9">
    <source>
        <dbReference type="Proteomes" id="UP000276215"/>
    </source>
</evidence>
<dbReference type="GO" id="GO:0016095">
    <property type="term" value="P:polyprenol catabolic process"/>
    <property type="evidence" value="ECO:0007669"/>
    <property type="project" value="UniProtKB-UniRule"/>
</dbReference>
<sequence length="333" mass="36707">MFVPTLLRAFFVLASATILFIHSIPPFRSRFLVYGKVATPSTTTTTTTTTATTTKDAKPTPTPPPGNSSKNPIASFLDHLATYTVPHSFFTHFYILALTTLLLLAQQISTHGPVYTLLRDLQTPEWAMAGGARRVEGGQSIHQVVLTWACLVLQAGRRLYECLYVQKKGGSRMWVVHYVLGLVFYLSVGIGGWIEGSLDAIDKFKFTPMSVYSLIGPPSAKSFIGVFLFIIGSGIQHDCHTYLASLEKYTLPVHPAFQKLVCPHYFAECLVYLGLAIMSAPRGGGPFNVTMLTALVFVGVNLGVASLLNREWYIGKFGEKSMEGLFYQFCIKE</sequence>
<comment type="catalytic activity">
    <reaction evidence="5">
        <text>a di-trans,poly-cis-dolichal + NADP(+) = a di-trans,poly-cis-polyprenal + NADPH + H(+)</text>
        <dbReference type="Rhea" id="RHEA:80727"/>
        <dbReference type="Rhea" id="RHEA-COMP:19536"/>
        <dbReference type="Rhea" id="RHEA-COMP:19537"/>
        <dbReference type="ChEBI" id="CHEBI:15378"/>
        <dbReference type="ChEBI" id="CHEBI:57783"/>
        <dbReference type="ChEBI" id="CHEBI:58349"/>
        <dbReference type="ChEBI" id="CHEBI:231623"/>
        <dbReference type="ChEBI" id="CHEBI:231637"/>
        <dbReference type="EC" id="1.3.1.94"/>
    </reaction>
    <physiologicalReaction direction="right-to-left" evidence="5">
        <dbReference type="Rhea" id="RHEA:80729"/>
    </physiologicalReaction>
</comment>
<dbReference type="InterPro" id="IPR001104">
    <property type="entry name" value="3-oxo-5_a-steroid_4-DH_C"/>
</dbReference>
<keyword evidence="5" id="KW-0560">Oxidoreductase</keyword>
<dbReference type="GO" id="GO:0102389">
    <property type="term" value="F:polyprenol reductase activity"/>
    <property type="evidence" value="ECO:0007669"/>
    <property type="project" value="UniProtKB-UniRule"/>
</dbReference>
<comment type="function">
    <text evidence="5">Plays a key role in early steps of protein N-linked glycosylation by being involved in the conversion of polyprenol into dolichol. Acts as a polyprenal reductase that mediates the reduction of polyprenal into dolichal in a NADP-dependent mechanism. Dolichols are required for the synthesis of dolichol-linked monosaccharides and the oligosaccharide precursor used for N-glycosylation.</text>
</comment>
<dbReference type="GO" id="GO:0160198">
    <property type="term" value="F:polyprenal reductase activity"/>
    <property type="evidence" value="ECO:0007669"/>
    <property type="project" value="UniProtKB-EC"/>
</dbReference>
<dbReference type="EC" id="1.3.1.94" evidence="5"/>
<name>A0A3N4JCJ0_9PEZI</name>
<keyword evidence="5" id="KW-0521">NADP</keyword>
<feature type="transmembrane region" description="Helical" evidence="5">
    <location>
        <begin position="214"/>
        <end position="235"/>
    </location>
</feature>
<evidence type="ECO:0000256" key="3">
    <source>
        <dbReference type="ARBA" id="ARBA00022989"/>
    </source>
</evidence>
<comment type="subcellular location">
    <subcellularLocation>
        <location evidence="1">Endomembrane system</location>
        <topology evidence="1">Multi-pass membrane protein</topology>
    </subcellularLocation>
    <subcellularLocation>
        <location evidence="5">Endoplasmic reticulum membrane</location>
    </subcellularLocation>
</comment>
<dbReference type="UniPathway" id="UPA00378"/>
<evidence type="ECO:0000256" key="1">
    <source>
        <dbReference type="ARBA" id="ARBA00004127"/>
    </source>
</evidence>
<dbReference type="Pfam" id="PF02544">
    <property type="entry name" value="Steroid_dh"/>
    <property type="match status" value="1"/>
</dbReference>